<dbReference type="Proteomes" id="UP000001056">
    <property type="component" value="Unassembled WGS sequence"/>
</dbReference>
<evidence type="ECO:0000313" key="2">
    <source>
        <dbReference type="EMBL" id="EAQ92960.1"/>
    </source>
</evidence>
<feature type="compositionally biased region" description="Basic and acidic residues" evidence="1">
    <location>
        <begin position="147"/>
        <end position="157"/>
    </location>
</feature>
<feature type="region of interest" description="Disordered" evidence="1">
    <location>
        <begin position="1"/>
        <end position="167"/>
    </location>
</feature>
<dbReference type="HOGENOM" id="CLU_1184894_0_0_1"/>
<feature type="compositionally biased region" description="Basic and acidic residues" evidence="1">
    <location>
        <begin position="223"/>
        <end position="234"/>
    </location>
</feature>
<feature type="region of interest" description="Disordered" evidence="1">
    <location>
        <begin position="201"/>
        <end position="234"/>
    </location>
</feature>
<name>Q2HF09_CHAGB</name>
<feature type="compositionally biased region" description="Gly residues" evidence="1">
    <location>
        <begin position="10"/>
        <end position="19"/>
    </location>
</feature>
<dbReference type="EMBL" id="CH408029">
    <property type="protein sequence ID" value="EAQ92960.1"/>
    <property type="molecule type" value="Genomic_DNA"/>
</dbReference>
<dbReference type="AlphaFoldDB" id="Q2HF09"/>
<gene>
    <name evidence="2" type="ORF">CHGG_01195</name>
</gene>
<accession>Q2HF09</accession>
<dbReference type="OrthoDB" id="10437209at2759"/>
<evidence type="ECO:0000256" key="1">
    <source>
        <dbReference type="SAM" id="MobiDB-lite"/>
    </source>
</evidence>
<feature type="compositionally biased region" description="Polar residues" evidence="1">
    <location>
        <begin position="113"/>
        <end position="133"/>
    </location>
</feature>
<feature type="compositionally biased region" description="Basic residues" evidence="1">
    <location>
        <begin position="24"/>
        <end position="37"/>
    </location>
</feature>
<sequence>MLHTGRHCGEGGGGGGGVPGVSNKLRRQTRYNGKRRYLVIQHFQGPTPMNNGNRPSKSKSPLKGRRSEATMAVPPQSNDSPGIELVAYPKNRRQRRDLGSPGAAKDAAKHDQYQATNKSGANMKPSSLPSDNSKLGPREPPYVPEGDIEKRKETKSEDDTDADLGWELVENPSDVWAKENEAMNKLIDDLDDMFLPSVAGKNKRQAAGVGRPSTGGLQFSRRVPVDAKGPRAVK</sequence>
<keyword evidence="3" id="KW-1185">Reference proteome</keyword>
<proteinExistence type="predicted"/>
<reference evidence="3" key="1">
    <citation type="journal article" date="2015" name="Genome Announc.">
        <title>Draft genome sequence of the cellulolytic fungus Chaetomium globosum.</title>
        <authorList>
            <person name="Cuomo C.A."/>
            <person name="Untereiner W.A."/>
            <person name="Ma L.-J."/>
            <person name="Grabherr M."/>
            <person name="Birren B.W."/>
        </authorList>
    </citation>
    <scope>NUCLEOTIDE SEQUENCE [LARGE SCALE GENOMIC DNA]</scope>
    <source>
        <strain evidence="3">ATCC 6205 / CBS 148.51 / DSM 1962 / NBRC 6347 / NRRL 1970</strain>
    </source>
</reference>
<dbReference type="GeneID" id="4386531"/>
<dbReference type="VEuPathDB" id="FungiDB:CHGG_01195"/>
<organism evidence="2 3">
    <name type="scientific">Chaetomium globosum (strain ATCC 6205 / CBS 148.51 / DSM 1962 / NBRC 6347 / NRRL 1970)</name>
    <name type="common">Soil fungus</name>
    <dbReference type="NCBI Taxonomy" id="306901"/>
    <lineage>
        <taxon>Eukaryota</taxon>
        <taxon>Fungi</taxon>
        <taxon>Dikarya</taxon>
        <taxon>Ascomycota</taxon>
        <taxon>Pezizomycotina</taxon>
        <taxon>Sordariomycetes</taxon>
        <taxon>Sordariomycetidae</taxon>
        <taxon>Sordariales</taxon>
        <taxon>Chaetomiaceae</taxon>
        <taxon>Chaetomium</taxon>
    </lineage>
</organism>
<protein>
    <submittedName>
        <fullName evidence="2">Uncharacterized protein</fullName>
    </submittedName>
</protein>
<dbReference type="InParanoid" id="Q2HF09"/>
<dbReference type="RefSeq" id="XP_001220416.1">
    <property type="nucleotide sequence ID" value="XM_001220415.1"/>
</dbReference>
<evidence type="ECO:0000313" key="3">
    <source>
        <dbReference type="Proteomes" id="UP000001056"/>
    </source>
</evidence>